<feature type="non-terminal residue" evidence="2">
    <location>
        <position position="151"/>
    </location>
</feature>
<dbReference type="EMBL" id="AUZX01013796">
    <property type="protein sequence ID" value="EQD34432.1"/>
    <property type="molecule type" value="Genomic_DNA"/>
</dbReference>
<dbReference type="PANTHER" id="PTHR10587">
    <property type="entry name" value="GLYCOSYL TRANSFERASE-RELATED"/>
    <property type="match status" value="1"/>
</dbReference>
<dbReference type="PANTHER" id="PTHR10587:SF137">
    <property type="entry name" value="4-DEOXY-4-FORMAMIDO-L-ARABINOSE-PHOSPHOUNDECAPRENOL DEFORMYLASE ARND-RELATED"/>
    <property type="match status" value="1"/>
</dbReference>
<keyword evidence="2" id="KW-0378">Hydrolase</keyword>
<dbReference type="AlphaFoldDB" id="T0YRF6"/>
<sequence>MTLTFDDGPDPAVTPQVLHILAQHQVQGTFFCIGEKAAAYPDLCRAIVTQGHTIENHGQRHRHHTALSGFRGWRREIGEAQETLERITGRRPQFYRPLAGLRNPFLDPVLYGFGIRLATWTRRGYDTRCDNAEVVLARLTRNLAAGDILLL</sequence>
<feature type="domain" description="NodB homology" evidence="1">
    <location>
        <begin position="1"/>
        <end position="151"/>
    </location>
</feature>
<protein>
    <submittedName>
        <fullName evidence="2">Polysaccharide deacetylase</fullName>
        <ecNumber evidence="2">3.-.-.-</ecNumber>
    </submittedName>
</protein>
<name>T0YRF6_9ZZZZ</name>
<reference evidence="2" key="1">
    <citation type="submission" date="2013-08" db="EMBL/GenBank/DDBJ databases">
        <authorList>
            <person name="Mendez C."/>
            <person name="Richter M."/>
            <person name="Ferrer M."/>
            <person name="Sanchez J."/>
        </authorList>
    </citation>
    <scope>NUCLEOTIDE SEQUENCE</scope>
</reference>
<dbReference type="EC" id="3.-.-.-" evidence="2"/>
<dbReference type="PROSITE" id="PS51677">
    <property type="entry name" value="NODB"/>
    <property type="match status" value="1"/>
</dbReference>
<evidence type="ECO:0000259" key="1">
    <source>
        <dbReference type="PROSITE" id="PS51677"/>
    </source>
</evidence>
<dbReference type="CDD" id="cd10917">
    <property type="entry name" value="CE4_NodB_like_6s_7s"/>
    <property type="match status" value="1"/>
</dbReference>
<dbReference type="InterPro" id="IPR002509">
    <property type="entry name" value="NODB_dom"/>
</dbReference>
<evidence type="ECO:0000313" key="2">
    <source>
        <dbReference type="EMBL" id="EQD34432.1"/>
    </source>
</evidence>
<accession>T0YRF6</accession>
<dbReference type="Pfam" id="PF01522">
    <property type="entry name" value="Polysacc_deac_1"/>
    <property type="match status" value="1"/>
</dbReference>
<dbReference type="GO" id="GO:0016810">
    <property type="term" value="F:hydrolase activity, acting on carbon-nitrogen (but not peptide) bonds"/>
    <property type="evidence" value="ECO:0007669"/>
    <property type="project" value="InterPro"/>
</dbReference>
<comment type="caution">
    <text evidence="2">The sequence shown here is derived from an EMBL/GenBank/DDBJ whole genome shotgun (WGS) entry which is preliminary data.</text>
</comment>
<organism evidence="2">
    <name type="scientific">mine drainage metagenome</name>
    <dbReference type="NCBI Taxonomy" id="410659"/>
    <lineage>
        <taxon>unclassified sequences</taxon>
        <taxon>metagenomes</taxon>
        <taxon>ecological metagenomes</taxon>
    </lineage>
</organism>
<dbReference type="InterPro" id="IPR050248">
    <property type="entry name" value="Polysacc_deacetylase_ArnD"/>
</dbReference>
<dbReference type="Gene3D" id="3.20.20.370">
    <property type="entry name" value="Glycoside hydrolase/deacetylase"/>
    <property type="match status" value="1"/>
</dbReference>
<reference evidence="2" key="2">
    <citation type="journal article" date="2014" name="ISME J.">
        <title>Microbial stratification in low pH oxic and suboxic macroscopic growths along an acid mine drainage.</title>
        <authorList>
            <person name="Mendez-Garcia C."/>
            <person name="Mesa V."/>
            <person name="Sprenger R.R."/>
            <person name="Richter M."/>
            <person name="Diez M.S."/>
            <person name="Solano J."/>
            <person name="Bargiela R."/>
            <person name="Golyshina O.V."/>
            <person name="Manteca A."/>
            <person name="Ramos J.L."/>
            <person name="Gallego J.R."/>
            <person name="Llorente I."/>
            <person name="Martins Dos Santos V.A."/>
            <person name="Jensen O.N."/>
            <person name="Pelaez A.I."/>
            <person name="Sanchez J."/>
            <person name="Ferrer M."/>
        </authorList>
    </citation>
    <scope>NUCLEOTIDE SEQUENCE</scope>
</reference>
<proteinExistence type="predicted"/>
<dbReference type="GO" id="GO:0005975">
    <property type="term" value="P:carbohydrate metabolic process"/>
    <property type="evidence" value="ECO:0007669"/>
    <property type="project" value="InterPro"/>
</dbReference>
<dbReference type="InterPro" id="IPR011330">
    <property type="entry name" value="Glyco_hydro/deAcase_b/a-brl"/>
</dbReference>
<dbReference type="SUPFAM" id="SSF88713">
    <property type="entry name" value="Glycoside hydrolase/deacetylase"/>
    <property type="match status" value="1"/>
</dbReference>
<gene>
    <name evidence="2" type="ORF">B1A_18694</name>
</gene>